<comment type="caution">
    <text evidence="2">The sequence shown here is derived from an EMBL/GenBank/DDBJ whole genome shotgun (WGS) entry which is preliminary data.</text>
</comment>
<feature type="compositionally biased region" description="Polar residues" evidence="1">
    <location>
        <begin position="9"/>
        <end position="18"/>
    </location>
</feature>
<dbReference type="AlphaFoldDB" id="E6PML2"/>
<reference evidence="2" key="1">
    <citation type="submission" date="2009-10" db="EMBL/GenBank/DDBJ databases">
        <title>Diversity of trophic interactions inside an arsenic-rich microbial ecosystem.</title>
        <authorList>
            <person name="Bertin P.N."/>
            <person name="Heinrich-Salmeron A."/>
            <person name="Pelletier E."/>
            <person name="Goulhen-Chollet F."/>
            <person name="Arsene-Ploetze F."/>
            <person name="Gallien S."/>
            <person name="Calteau A."/>
            <person name="Vallenet D."/>
            <person name="Casiot C."/>
            <person name="Chane-Woon-Ming B."/>
            <person name="Giloteaux L."/>
            <person name="Barakat M."/>
            <person name="Bonnefoy V."/>
            <person name="Bruneel O."/>
            <person name="Chandler M."/>
            <person name="Cleiss J."/>
            <person name="Duran R."/>
            <person name="Elbaz-Poulichet F."/>
            <person name="Fonknechten N."/>
            <person name="Lauga B."/>
            <person name="Mornico D."/>
            <person name="Ortet P."/>
            <person name="Schaeffer C."/>
            <person name="Siguier P."/>
            <person name="Alexander Thil Smith A."/>
            <person name="Van Dorsselaer A."/>
            <person name="Weissenbach J."/>
            <person name="Medigue C."/>
            <person name="Le Paslier D."/>
        </authorList>
    </citation>
    <scope>NUCLEOTIDE SEQUENCE</scope>
</reference>
<proteinExistence type="predicted"/>
<feature type="region of interest" description="Disordered" evidence="1">
    <location>
        <begin position="1"/>
        <end position="23"/>
    </location>
</feature>
<accession>E6PML2</accession>
<dbReference type="EMBL" id="CABM01000021">
    <property type="protein sequence ID" value="CBH96164.1"/>
    <property type="molecule type" value="Genomic_DNA"/>
</dbReference>
<evidence type="ECO:0000313" key="2">
    <source>
        <dbReference type="EMBL" id="CBH96164.1"/>
    </source>
</evidence>
<sequence length="57" mass="6420">MACTARVVASSSPSAKQQARNDRGARFLRLDPEKPVHETGFFMLALFSFRPRVNPRT</sequence>
<gene>
    <name evidence="2" type="ORF">CARN2_1154</name>
</gene>
<organism evidence="2">
    <name type="scientific">mine drainage metagenome</name>
    <dbReference type="NCBI Taxonomy" id="410659"/>
    <lineage>
        <taxon>unclassified sequences</taxon>
        <taxon>metagenomes</taxon>
        <taxon>ecological metagenomes</taxon>
    </lineage>
</organism>
<evidence type="ECO:0000256" key="1">
    <source>
        <dbReference type="SAM" id="MobiDB-lite"/>
    </source>
</evidence>
<protein>
    <submittedName>
        <fullName evidence="2">Uncharacterized protein</fullName>
    </submittedName>
</protein>
<name>E6PML2_9ZZZZ</name>